<evidence type="ECO:0000313" key="4">
    <source>
        <dbReference type="Proteomes" id="UP001075354"/>
    </source>
</evidence>
<dbReference type="Pfam" id="PF00567">
    <property type="entry name" value="TUDOR"/>
    <property type="match status" value="3"/>
</dbReference>
<comment type="caution">
    <text evidence="3">The sequence shown here is derived from an EMBL/GenBank/DDBJ whole genome shotgun (WGS) entry which is preliminary data.</text>
</comment>
<dbReference type="AlphaFoldDB" id="A0AAV7XSD1"/>
<protein>
    <recommendedName>
        <fullName evidence="2">Tudor domain-containing protein</fullName>
    </recommendedName>
</protein>
<reference evidence="3" key="1">
    <citation type="submission" date="2022-12" db="EMBL/GenBank/DDBJ databases">
        <title>Chromosome-level genome assembly of the bean flower thrips Megalurothrips usitatus.</title>
        <authorList>
            <person name="Ma L."/>
            <person name="Liu Q."/>
            <person name="Li H."/>
            <person name="Cai W."/>
        </authorList>
    </citation>
    <scope>NUCLEOTIDE SEQUENCE</scope>
    <source>
        <strain evidence="3">Cailab_2022a</strain>
    </source>
</reference>
<feature type="compositionally biased region" description="Basic and acidic residues" evidence="1">
    <location>
        <begin position="393"/>
        <end position="405"/>
    </location>
</feature>
<feature type="domain" description="Tudor" evidence="2">
    <location>
        <begin position="74"/>
        <end position="137"/>
    </location>
</feature>
<proteinExistence type="predicted"/>
<feature type="domain" description="Tudor" evidence="2">
    <location>
        <begin position="943"/>
        <end position="1002"/>
    </location>
</feature>
<dbReference type="InterPro" id="IPR050621">
    <property type="entry name" value="Tudor_domain_containing"/>
</dbReference>
<keyword evidence="4" id="KW-1185">Reference proteome</keyword>
<feature type="compositionally biased region" description="Polar residues" evidence="1">
    <location>
        <begin position="379"/>
        <end position="392"/>
    </location>
</feature>
<accession>A0AAV7XSD1</accession>
<dbReference type="PANTHER" id="PTHR22948:SF29">
    <property type="entry name" value="FI02030P-RELATED"/>
    <property type="match status" value="1"/>
</dbReference>
<dbReference type="Gene3D" id="2.30.30.140">
    <property type="match status" value="3"/>
</dbReference>
<gene>
    <name evidence="3" type="ORF">ONE63_006114</name>
</gene>
<feature type="compositionally biased region" description="Low complexity" evidence="1">
    <location>
        <begin position="412"/>
        <end position="421"/>
    </location>
</feature>
<evidence type="ECO:0000256" key="1">
    <source>
        <dbReference type="SAM" id="MobiDB-lite"/>
    </source>
</evidence>
<dbReference type="CDD" id="cd20379">
    <property type="entry name" value="Tudor_dTUD-like"/>
    <property type="match status" value="1"/>
</dbReference>
<dbReference type="SMART" id="SM00333">
    <property type="entry name" value="TUDOR"/>
    <property type="match status" value="2"/>
</dbReference>
<dbReference type="GO" id="GO:0005737">
    <property type="term" value="C:cytoplasm"/>
    <property type="evidence" value="ECO:0007669"/>
    <property type="project" value="UniProtKB-ARBA"/>
</dbReference>
<dbReference type="Gene3D" id="2.40.50.90">
    <property type="match status" value="2"/>
</dbReference>
<feature type="region of interest" description="Disordered" evidence="1">
    <location>
        <begin position="379"/>
        <end position="430"/>
    </location>
</feature>
<evidence type="ECO:0000259" key="2">
    <source>
        <dbReference type="SMART" id="SM00333"/>
    </source>
</evidence>
<feature type="region of interest" description="Disordered" evidence="1">
    <location>
        <begin position="514"/>
        <end position="543"/>
    </location>
</feature>
<sequence>MFTLQQMEENRNRNTVPVWPRDIGKNPRRMCFVSGEARWYLWFQEENKQAISTLRRDLLLLHQNGDLELIKKMEAVSPGTYITALYEGKMIRGRVCSNQKRSEAGRSSKYISVIDIDEGKTLELPTSQVRALPVDAMSLPCQSIRCDINLECEEQFDWPKEINKMLFKALEGVYVFVEMVEIRPGSVPTISAKVIVCNPATGESISIQKWLMEKFSAHLDLCSFEKYKPFPVGMSAKALEQGKSLLHEHVFGMNALSMPSKMQPSLHLPPHVPPHAPPHASPHIPPCMAMPPLPMAFPSFSQNFAPQMFHGVPLVCQGGPPPNTFVVPHTPAGKPIGTSGLHPFQMGPPNPIPNHNISSQFPVPGSRVQTSMVSIQFSQSAVPSDVSSGNQPKTDKNRQFSERKTLHMVQMSSSNSSLSGSECHTSSVLNSDQTHSTVAIDLDQSVSSSLLESSSSSLNPDVAPYVPKNNYSNTTRIQDKLTASSSELSVNAAPFTPACNSSKHGTAFFEPRVFPSSEEKKSEPASATDVSKPAPMTHKSGELFPLPSRSIAESSSQAGPSSNFLKGSDVELEHIARDWKVGQVLSAFMARVWNPSCFEVNVVDEYSALLSRIQTEMEIFYKSNRIAIHSKVQAQELCGDFCACYDAEEDMWFRGEVEQWFKDDSVTPVKVWAVDLGGFVRVDISCVQPLMTELACTTPVLITLCSMKNVLPISDCDVWPEAHLAKVKELLPDDKQLYLRIDGPKSKEEVWPVSVFTSHDCSTISINETLVSEGFAYYAECTPEMMNSLGSKDAEIFEDSEDPMEEAYKTGGNNYEIDDEDACFAVSGRKPTEEIGICWYYNKQGHCYKKFCDLKHVRLDPAGHSIEKRELHVNAFEEIGDDILAPGKQITLTVTRILTVNHFFARMHIKRGTPGLKSRETLKSMINNLNSPAMKRSLKALNEYPADGEIVLYKDKMGTFYRGRVVGSDVLDDNIYEVLNVDTGYISKVSMNNLRQVDPAFLHHPFQAIECWLADVSPTQTDRDWTKTCNELFAEIVRGQKVYATIVRSAPRGIEVNLMDNCGRDIAISLKEQGILKSCPGRHLPTSSSYLIPG</sequence>
<evidence type="ECO:0000313" key="3">
    <source>
        <dbReference type="EMBL" id="KAJ1529324.1"/>
    </source>
</evidence>
<dbReference type="InterPro" id="IPR002999">
    <property type="entry name" value="Tudor"/>
</dbReference>
<organism evidence="3 4">
    <name type="scientific">Megalurothrips usitatus</name>
    <name type="common">bean blossom thrips</name>
    <dbReference type="NCBI Taxonomy" id="439358"/>
    <lineage>
        <taxon>Eukaryota</taxon>
        <taxon>Metazoa</taxon>
        <taxon>Ecdysozoa</taxon>
        <taxon>Arthropoda</taxon>
        <taxon>Hexapoda</taxon>
        <taxon>Insecta</taxon>
        <taxon>Pterygota</taxon>
        <taxon>Neoptera</taxon>
        <taxon>Paraneoptera</taxon>
        <taxon>Thysanoptera</taxon>
        <taxon>Terebrantia</taxon>
        <taxon>Thripoidea</taxon>
        <taxon>Thripidae</taxon>
        <taxon>Megalurothrips</taxon>
    </lineage>
</organism>
<dbReference type="InterPro" id="IPR035437">
    <property type="entry name" value="SNase_OB-fold_sf"/>
</dbReference>
<name>A0AAV7XSD1_9NEOP</name>
<dbReference type="PANTHER" id="PTHR22948">
    <property type="entry name" value="TUDOR DOMAIN CONTAINING PROTEIN"/>
    <property type="match status" value="1"/>
</dbReference>
<dbReference type="SUPFAM" id="SSF63748">
    <property type="entry name" value="Tudor/PWWP/MBT"/>
    <property type="match status" value="3"/>
</dbReference>
<dbReference type="Proteomes" id="UP001075354">
    <property type="component" value="Chromosome 3"/>
</dbReference>
<dbReference type="EMBL" id="JAPTSV010000003">
    <property type="protein sequence ID" value="KAJ1529324.1"/>
    <property type="molecule type" value="Genomic_DNA"/>
</dbReference>